<proteinExistence type="predicted"/>
<evidence type="ECO:0000313" key="2">
    <source>
        <dbReference type="EMBL" id="MBG0779097.1"/>
    </source>
</evidence>
<feature type="domain" description="Serine aminopeptidase S33" evidence="1">
    <location>
        <begin position="56"/>
        <end position="162"/>
    </location>
</feature>
<dbReference type="GO" id="GO:0016787">
    <property type="term" value="F:hydrolase activity"/>
    <property type="evidence" value="ECO:0007669"/>
    <property type="project" value="UniProtKB-KW"/>
</dbReference>
<protein>
    <submittedName>
        <fullName evidence="2">Alpha/beta hydrolase</fullName>
    </submittedName>
</protein>
<dbReference type="InterPro" id="IPR022742">
    <property type="entry name" value="Hydrolase_4"/>
</dbReference>
<dbReference type="EMBL" id="JACCQK010000203">
    <property type="protein sequence ID" value="MBG0779097.1"/>
    <property type="molecule type" value="Genomic_DNA"/>
</dbReference>
<dbReference type="PANTHER" id="PTHR12277">
    <property type="entry name" value="ALPHA/BETA HYDROLASE DOMAIN-CONTAINING PROTEIN"/>
    <property type="match status" value="1"/>
</dbReference>
<accession>A0A931CQ22</accession>
<evidence type="ECO:0000259" key="1">
    <source>
        <dbReference type="Pfam" id="PF12146"/>
    </source>
</evidence>
<dbReference type="Proteomes" id="UP000706172">
    <property type="component" value="Unassembled WGS sequence"/>
</dbReference>
<dbReference type="Pfam" id="PF12146">
    <property type="entry name" value="Hydrolase_4"/>
    <property type="match status" value="1"/>
</dbReference>
<keyword evidence="2" id="KW-0378">Hydrolase</keyword>
<organism evidence="2 3">
    <name type="scientific">Desulfotignum balticum</name>
    <dbReference type="NCBI Taxonomy" id="115781"/>
    <lineage>
        <taxon>Bacteria</taxon>
        <taxon>Pseudomonadati</taxon>
        <taxon>Thermodesulfobacteriota</taxon>
        <taxon>Desulfobacteria</taxon>
        <taxon>Desulfobacterales</taxon>
        <taxon>Desulfobacteraceae</taxon>
        <taxon>Desulfotignum</taxon>
    </lineage>
</organism>
<dbReference type="AlphaFoldDB" id="A0A931CQ22"/>
<comment type="caution">
    <text evidence="2">The sequence shown here is derived from an EMBL/GenBank/DDBJ whole genome shotgun (WGS) entry which is preliminary data.</text>
</comment>
<name>A0A931CQ22_9BACT</name>
<dbReference type="InterPro" id="IPR029058">
    <property type="entry name" value="AB_hydrolase_fold"/>
</dbReference>
<evidence type="ECO:0000313" key="3">
    <source>
        <dbReference type="Proteomes" id="UP000706172"/>
    </source>
</evidence>
<gene>
    <name evidence="2" type="ORF">H0S81_04145</name>
</gene>
<sequence>MTDRSFSDYSALDHPGILAYIFHPRASMRPAGPDDMLIPVEENVHIGACFHVAGKAAPIILFFHGNGEIVTDYDELGPLYTRMGINFLVVDYRGYGRSTGSPTVSAMMADSHAVLDFVIQWCRDQGFTGSVSVMGRSLGSASAIELATARSSEVKNLIVESGFASTGSLLRVLGIDPSARGIQLPAKLDNQEKIRQWTGPALIIHGEQDQLIPFSHGQALFSACPSPEKKLVKIAGAGHNDIFLRGLELYLAAVKSLVLPDT</sequence>
<reference evidence="2" key="1">
    <citation type="submission" date="2020-07" db="EMBL/GenBank/DDBJ databases">
        <title>Severe corrosion of carbon steel in oil field produced water can be linked to methanogenic archaea containing a special type of NiFe hydrogenase.</title>
        <authorList>
            <person name="Lahme S."/>
            <person name="Mand J."/>
            <person name="Longwell J."/>
            <person name="Smith R."/>
            <person name="Enning D."/>
        </authorList>
    </citation>
    <scope>NUCLEOTIDE SEQUENCE</scope>
    <source>
        <strain evidence="2">MIC098Bin6</strain>
    </source>
</reference>
<dbReference type="SUPFAM" id="SSF53474">
    <property type="entry name" value="alpha/beta-Hydrolases"/>
    <property type="match status" value="1"/>
</dbReference>
<dbReference type="Gene3D" id="3.40.50.1820">
    <property type="entry name" value="alpha/beta hydrolase"/>
    <property type="match status" value="1"/>
</dbReference>